<dbReference type="InterPro" id="IPR050309">
    <property type="entry name" value="Type-B_Carboxylest/Lipase"/>
</dbReference>
<feature type="signal peptide" evidence="8">
    <location>
        <begin position="1"/>
        <end position="20"/>
    </location>
</feature>
<evidence type="ECO:0000256" key="7">
    <source>
        <dbReference type="ARBA" id="ARBA00023180"/>
    </source>
</evidence>
<dbReference type="GO" id="GO:0016787">
    <property type="term" value="F:hydrolase activity"/>
    <property type="evidence" value="ECO:0007669"/>
    <property type="project" value="UniProtKB-KW"/>
</dbReference>
<organism evidence="10 11">
    <name type="scientific">Conoideocrella luteorostrata</name>
    <dbReference type="NCBI Taxonomy" id="1105319"/>
    <lineage>
        <taxon>Eukaryota</taxon>
        <taxon>Fungi</taxon>
        <taxon>Dikarya</taxon>
        <taxon>Ascomycota</taxon>
        <taxon>Pezizomycotina</taxon>
        <taxon>Sordariomycetes</taxon>
        <taxon>Hypocreomycetidae</taxon>
        <taxon>Hypocreales</taxon>
        <taxon>Clavicipitaceae</taxon>
        <taxon>Conoideocrella</taxon>
    </lineage>
</organism>
<dbReference type="Proteomes" id="UP001251528">
    <property type="component" value="Unassembled WGS sequence"/>
</dbReference>
<dbReference type="GO" id="GO:0005576">
    <property type="term" value="C:extracellular region"/>
    <property type="evidence" value="ECO:0007669"/>
    <property type="project" value="UniProtKB-SubCell"/>
</dbReference>
<comment type="caution">
    <text evidence="10">The sequence shown here is derived from an EMBL/GenBank/DDBJ whole genome shotgun (WGS) entry which is preliminary data.</text>
</comment>
<evidence type="ECO:0000256" key="8">
    <source>
        <dbReference type="RuleBase" id="RU361235"/>
    </source>
</evidence>
<dbReference type="FunFam" id="3.40.50.1820:FF:000213">
    <property type="entry name" value="Carboxylic ester hydrolase"/>
    <property type="match status" value="1"/>
</dbReference>
<evidence type="ECO:0000256" key="5">
    <source>
        <dbReference type="ARBA" id="ARBA00022801"/>
    </source>
</evidence>
<feature type="chain" id="PRO_5042317575" description="Carboxylic ester hydrolase" evidence="8">
    <location>
        <begin position="21"/>
        <end position="584"/>
    </location>
</feature>
<keyword evidence="3" id="KW-0964">Secreted</keyword>
<dbReference type="PANTHER" id="PTHR11559">
    <property type="entry name" value="CARBOXYLESTERASE"/>
    <property type="match status" value="1"/>
</dbReference>
<dbReference type="Gene3D" id="3.40.50.1820">
    <property type="entry name" value="alpha/beta hydrolase"/>
    <property type="match status" value="1"/>
</dbReference>
<comment type="subcellular location">
    <subcellularLocation>
        <location evidence="1">Secreted</location>
    </subcellularLocation>
</comment>
<evidence type="ECO:0000256" key="3">
    <source>
        <dbReference type="ARBA" id="ARBA00022525"/>
    </source>
</evidence>
<evidence type="ECO:0000256" key="2">
    <source>
        <dbReference type="ARBA" id="ARBA00005964"/>
    </source>
</evidence>
<dbReference type="PROSITE" id="PS00122">
    <property type="entry name" value="CARBOXYLESTERASE_B_1"/>
    <property type="match status" value="1"/>
</dbReference>
<evidence type="ECO:0000256" key="1">
    <source>
        <dbReference type="ARBA" id="ARBA00004613"/>
    </source>
</evidence>
<keyword evidence="5 8" id="KW-0378">Hydrolase</keyword>
<evidence type="ECO:0000313" key="10">
    <source>
        <dbReference type="EMBL" id="KAK2606305.1"/>
    </source>
</evidence>
<dbReference type="SUPFAM" id="SSF53474">
    <property type="entry name" value="alpha/beta-Hydrolases"/>
    <property type="match status" value="1"/>
</dbReference>
<dbReference type="InterPro" id="IPR002018">
    <property type="entry name" value="CarbesteraseB"/>
</dbReference>
<keyword evidence="11" id="KW-1185">Reference proteome</keyword>
<protein>
    <recommendedName>
        <fullName evidence="8">Carboxylic ester hydrolase</fullName>
        <ecNumber evidence="8">3.1.1.-</ecNumber>
    </recommendedName>
</protein>
<name>A0AAJ0G0L9_9HYPO</name>
<keyword evidence="6" id="KW-0443">Lipid metabolism</keyword>
<reference evidence="10" key="1">
    <citation type="submission" date="2023-06" db="EMBL/GenBank/DDBJ databases">
        <title>Conoideocrella luteorostrata (Hypocreales: Clavicipitaceae), a potential biocontrol fungus for elongate hemlock scale in United States Christmas tree production areas.</title>
        <authorList>
            <person name="Barrett H."/>
            <person name="Lovett B."/>
            <person name="Macias A.M."/>
            <person name="Stajich J.E."/>
            <person name="Kasson M.T."/>
        </authorList>
    </citation>
    <scope>NUCLEOTIDE SEQUENCE</scope>
    <source>
        <strain evidence="10">ARSEF 14590</strain>
    </source>
</reference>
<feature type="domain" description="Carboxylesterase type B" evidence="9">
    <location>
        <begin position="52"/>
        <end position="552"/>
    </location>
</feature>
<dbReference type="InterPro" id="IPR019826">
    <property type="entry name" value="Carboxylesterase_B_AS"/>
</dbReference>
<dbReference type="Pfam" id="PF00135">
    <property type="entry name" value="COesterase"/>
    <property type="match status" value="1"/>
</dbReference>
<accession>A0AAJ0G0L9</accession>
<evidence type="ECO:0000259" key="9">
    <source>
        <dbReference type="Pfam" id="PF00135"/>
    </source>
</evidence>
<dbReference type="GO" id="GO:0006629">
    <property type="term" value="P:lipid metabolic process"/>
    <property type="evidence" value="ECO:0007669"/>
    <property type="project" value="UniProtKB-KW"/>
</dbReference>
<keyword evidence="7" id="KW-0325">Glycoprotein</keyword>
<evidence type="ECO:0000313" key="11">
    <source>
        <dbReference type="Proteomes" id="UP001251528"/>
    </source>
</evidence>
<keyword evidence="4 8" id="KW-0732">Signal</keyword>
<proteinExistence type="inferred from homology"/>
<dbReference type="EMBL" id="JASWJB010000042">
    <property type="protein sequence ID" value="KAK2606305.1"/>
    <property type="molecule type" value="Genomic_DNA"/>
</dbReference>
<dbReference type="InterPro" id="IPR029058">
    <property type="entry name" value="AB_hydrolase_fold"/>
</dbReference>
<sequence>MRFIKLQSALVGLYVAVVLAKPAHAPGPGHGSEPLVQPEPVLEERATVDVNLPSGGTIIGRSTLNVETFNAIPFADPPVGPLRLKPPRKFSGTFGKRDGTVLLAPACPQMFLSRESLGAIGAIANDLLQIPFLKPIAGQEDCLTVNVQRPAGTKANAKLPVLFWIYGGGFELGATNTYDATSLLATAVGQKQPFIFVAVNYRVAGFGFMPGKEILADGSANLGLLDQRMGLEWVADNIEAFGGDPSKVTIWGESAGSISVFDQMLLFDGNATYKGKPLFRGAIMNSGSIVPADPVDCPKGQAVYDKVVLEAGCSGSKDTLECLRKADYKTFLNAANSVPGIVSYQSVALSYLPRPDGRVLTDSPDKLGQAGKYYAVPIIIGDQEDEGTIFAILTSNVTTAEKAVDYLAKYFFHSASREQLKELVDLYEPALLQGSPFRTGALNELYPGFKRMAALLGDLTFTLTRRVTLDVATTLNPKVDAWSYLASYDYGTPFLGTFHASDILQVFYGILPNNAMKSCRTYYFNFLYNQDPNVGVGGYAKWPKWREAKKLMWFRWGFANDILDDDFRSEAADFIFKNKNDFYI</sequence>
<comment type="similarity">
    <text evidence="2 8">Belongs to the type-B carboxylesterase/lipase family.</text>
</comment>
<dbReference type="AlphaFoldDB" id="A0AAJ0G0L9"/>
<evidence type="ECO:0000256" key="6">
    <source>
        <dbReference type="ARBA" id="ARBA00023098"/>
    </source>
</evidence>
<evidence type="ECO:0000256" key="4">
    <source>
        <dbReference type="ARBA" id="ARBA00022729"/>
    </source>
</evidence>
<dbReference type="EC" id="3.1.1.-" evidence="8"/>
<gene>
    <name evidence="10" type="ORF">QQS21_003236</name>
</gene>